<sequence length="57" mass="5758">MAVFVAFAENDSIANSSVIGCGNPNSTAGAPPFGGLFAMCAFNGRALAGTRLRVPHC</sequence>
<reference evidence="1 2" key="1">
    <citation type="submission" date="2019-08" db="EMBL/GenBank/DDBJ databases">
        <authorList>
            <person name="Peeters C."/>
        </authorList>
    </citation>
    <scope>NUCLEOTIDE SEQUENCE [LARGE SCALE GENOMIC DNA]</scope>
    <source>
        <strain evidence="1 2">LMG 30175</strain>
    </source>
</reference>
<dbReference type="Proteomes" id="UP000414233">
    <property type="component" value="Unassembled WGS sequence"/>
</dbReference>
<protein>
    <submittedName>
        <fullName evidence="1">Uncharacterized protein</fullName>
    </submittedName>
</protein>
<organism evidence="1 2">
    <name type="scientific">Pandoraea terrae</name>
    <dbReference type="NCBI Taxonomy" id="1537710"/>
    <lineage>
        <taxon>Bacteria</taxon>
        <taxon>Pseudomonadati</taxon>
        <taxon>Pseudomonadota</taxon>
        <taxon>Betaproteobacteria</taxon>
        <taxon>Burkholderiales</taxon>
        <taxon>Burkholderiaceae</taxon>
        <taxon>Pandoraea</taxon>
    </lineage>
</organism>
<name>A0A5E4YLL0_9BURK</name>
<dbReference type="AlphaFoldDB" id="A0A5E4YLL0"/>
<accession>A0A5E4YLL0</accession>
<keyword evidence="2" id="KW-1185">Reference proteome</keyword>
<evidence type="ECO:0000313" key="2">
    <source>
        <dbReference type="Proteomes" id="UP000414233"/>
    </source>
</evidence>
<evidence type="ECO:0000313" key="1">
    <source>
        <dbReference type="EMBL" id="VVE48863.1"/>
    </source>
</evidence>
<gene>
    <name evidence="1" type="ORF">PTE30175_04466</name>
</gene>
<proteinExistence type="predicted"/>
<dbReference type="EMBL" id="CABPRZ010000024">
    <property type="protein sequence ID" value="VVE48863.1"/>
    <property type="molecule type" value="Genomic_DNA"/>
</dbReference>